<reference evidence="3" key="2">
    <citation type="journal article" date="2018" name="Environ. Sci. Technol.">
        <title>The Toxicogenome of Hyalella azteca: A Model for Sediment Ecotoxicology and Evolutionary Toxicology.</title>
        <authorList>
            <person name="Poynton H.C."/>
            <person name="Hasenbein S."/>
            <person name="Benoit J.B."/>
            <person name="Sepulveda M.S."/>
            <person name="Poelchau M.F."/>
            <person name="Hughes D.S.T."/>
            <person name="Murali S.C."/>
            <person name="Chen S."/>
            <person name="Glastad K.M."/>
            <person name="Goodisman M.A.D."/>
            <person name="Werren J.H."/>
            <person name="Vineis J.H."/>
            <person name="Bowen J.L."/>
            <person name="Friedrich M."/>
            <person name="Jones J."/>
            <person name="Robertson H.M."/>
            <person name="Feyereisen R."/>
            <person name="Mechler-Hickson A."/>
            <person name="Mathers N."/>
            <person name="Lee C.E."/>
            <person name="Colbourne J.K."/>
            <person name="Biales A."/>
            <person name="Johnston J.S."/>
            <person name="Wellborn G.A."/>
            <person name="Rosendale A.J."/>
            <person name="Cridge A.G."/>
            <person name="Munoz-Torres M.C."/>
            <person name="Bain P.A."/>
            <person name="Manny A.R."/>
            <person name="Major K.M."/>
            <person name="Lambert F.N."/>
            <person name="Vulpe C.D."/>
            <person name="Tuck P."/>
            <person name="Blalock B.J."/>
            <person name="Lin Y.Y."/>
            <person name="Smith M.E."/>
            <person name="Ochoa-Acuna H."/>
            <person name="Chen M.M."/>
            <person name="Childers C.P."/>
            <person name="Qu J."/>
            <person name="Dugan S."/>
            <person name="Lee S.L."/>
            <person name="Chao H."/>
            <person name="Dinh H."/>
            <person name="Han Y."/>
            <person name="Doddapaneni H."/>
            <person name="Worley K.C."/>
            <person name="Muzny D.M."/>
            <person name="Gibbs R.A."/>
            <person name="Richards S."/>
        </authorList>
    </citation>
    <scope>NUCLEOTIDE SEQUENCE</scope>
    <source>
        <strain evidence="3">HAZT.00-mixed</strain>
        <tissue evidence="3">Whole organism</tissue>
    </source>
</reference>
<evidence type="ECO:0000256" key="2">
    <source>
        <dbReference type="SAM" id="MobiDB-lite"/>
    </source>
</evidence>
<proteinExistence type="predicted"/>
<feature type="compositionally biased region" description="Polar residues" evidence="2">
    <location>
        <begin position="703"/>
        <end position="712"/>
    </location>
</feature>
<name>A0A6A0HE13_HYAAZ</name>
<feature type="compositionally biased region" description="Low complexity" evidence="2">
    <location>
        <begin position="1"/>
        <end position="24"/>
    </location>
</feature>
<comment type="caution">
    <text evidence="3">The sequence shown here is derived from an EMBL/GenBank/DDBJ whole genome shotgun (WGS) entry which is preliminary data.</text>
</comment>
<feature type="compositionally biased region" description="Polar residues" evidence="2">
    <location>
        <begin position="723"/>
        <end position="741"/>
    </location>
</feature>
<dbReference type="EMBL" id="JQDR03000264">
    <property type="protein sequence ID" value="KAA0203962.1"/>
    <property type="molecule type" value="Genomic_DNA"/>
</dbReference>
<keyword evidence="1" id="KW-0175">Coiled coil</keyword>
<feature type="compositionally biased region" description="Low complexity" evidence="2">
    <location>
        <begin position="742"/>
        <end position="760"/>
    </location>
</feature>
<feature type="coiled-coil region" evidence="1">
    <location>
        <begin position="1146"/>
        <end position="1173"/>
    </location>
</feature>
<protein>
    <submittedName>
        <fullName evidence="3">Uncharacterized protein</fullName>
    </submittedName>
</protein>
<evidence type="ECO:0000313" key="3">
    <source>
        <dbReference type="EMBL" id="KAA0203962.1"/>
    </source>
</evidence>
<organism evidence="3">
    <name type="scientific">Hyalella azteca</name>
    <name type="common">Amphipod</name>
    <dbReference type="NCBI Taxonomy" id="294128"/>
    <lineage>
        <taxon>Eukaryota</taxon>
        <taxon>Metazoa</taxon>
        <taxon>Ecdysozoa</taxon>
        <taxon>Arthropoda</taxon>
        <taxon>Crustacea</taxon>
        <taxon>Multicrustacea</taxon>
        <taxon>Malacostraca</taxon>
        <taxon>Eumalacostraca</taxon>
        <taxon>Peracarida</taxon>
        <taxon>Amphipoda</taxon>
        <taxon>Senticaudata</taxon>
        <taxon>Talitrida</taxon>
        <taxon>Talitroidea</taxon>
        <taxon>Hyalellidae</taxon>
        <taxon>Hyalella</taxon>
    </lineage>
</organism>
<feature type="compositionally biased region" description="Gly residues" evidence="2">
    <location>
        <begin position="250"/>
        <end position="260"/>
    </location>
</feature>
<feature type="compositionally biased region" description="Low complexity" evidence="2">
    <location>
        <begin position="919"/>
        <end position="946"/>
    </location>
</feature>
<reference evidence="3" key="3">
    <citation type="submission" date="2019-06" db="EMBL/GenBank/DDBJ databases">
        <authorList>
            <person name="Poynton C."/>
            <person name="Hasenbein S."/>
            <person name="Benoit J.B."/>
            <person name="Sepulveda M.S."/>
            <person name="Poelchau M.F."/>
            <person name="Murali S.C."/>
            <person name="Chen S."/>
            <person name="Glastad K.M."/>
            <person name="Werren J.H."/>
            <person name="Vineis J.H."/>
            <person name="Bowen J.L."/>
            <person name="Friedrich M."/>
            <person name="Jones J."/>
            <person name="Robertson H.M."/>
            <person name="Feyereisen R."/>
            <person name="Mechler-Hickson A."/>
            <person name="Mathers N."/>
            <person name="Lee C.E."/>
            <person name="Colbourne J.K."/>
            <person name="Biales A."/>
            <person name="Johnston J.S."/>
            <person name="Wellborn G.A."/>
            <person name="Rosendale A.J."/>
            <person name="Cridge A.G."/>
            <person name="Munoz-Torres M.C."/>
            <person name="Bain P.A."/>
            <person name="Manny A.R."/>
            <person name="Major K.M."/>
            <person name="Lambert F.N."/>
            <person name="Vulpe C.D."/>
            <person name="Tuck P."/>
            <person name="Blalock B.J."/>
            <person name="Lin Y.-Y."/>
            <person name="Smith M.E."/>
            <person name="Ochoa-Acuna H."/>
            <person name="Chen M.-J.M."/>
            <person name="Childers C.P."/>
            <person name="Qu J."/>
            <person name="Dugan S."/>
            <person name="Lee S.L."/>
            <person name="Chao H."/>
            <person name="Dinh H."/>
            <person name="Han Y."/>
            <person name="Doddapaneni H."/>
            <person name="Worley K.C."/>
            <person name="Muzny D.M."/>
            <person name="Gibbs R.A."/>
            <person name="Richards S."/>
        </authorList>
    </citation>
    <scope>NUCLEOTIDE SEQUENCE</scope>
    <source>
        <strain evidence="3">HAZT.00-mixed</strain>
        <tissue evidence="3">Whole organism</tissue>
    </source>
</reference>
<feature type="region of interest" description="Disordered" evidence="2">
    <location>
        <begin position="1"/>
        <end position="499"/>
    </location>
</feature>
<feature type="compositionally biased region" description="Pro residues" evidence="2">
    <location>
        <begin position="152"/>
        <end position="161"/>
    </location>
</feature>
<dbReference type="OrthoDB" id="5857104at2759"/>
<feature type="region of interest" description="Disordered" evidence="2">
    <location>
        <begin position="600"/>
        <end position="679"/>
    </location>
</feature>
<feature type="compositionally biased region" description="Polar residues" evidence="2">
    <location>
        <begin position="475"/>
        <end position="498"/>
    </location>
</feature>
<feature type="compositionally biased region" description="Polar residues" evidence="2">
    <location>
        <begin position="874"/>
        <end position="892"/>
    </location>
</feature>
<reference evidence="3" key="1">
    <citation type="submission" date="2014-08" db="EMBL/GenBank/DDBJ databases">
        <authorList>
            <person name="Murali S."/>
            <person name="Richards S."/>
            <person name="Bandaranaike D."/>
            <person name="Bellair M."/>
            <person name="Blankenburg K."/>
            <person name="Chao H."/>
            <person name="Dinh H."/>
            <person name="Doddapaneni H."/>
            <person name="Dugan-Rocha S."/>
            <person name="Elkadiri S."/>
            <person name="Gnanaolivu R."/>
            <person name="Hughes D."/>
            <person name="Lee S."/>
            <person name="Li M."/>
            <person name="Ming W."/>
            <person name="Munidasa M."/>
            <person name="Muniz J."/>
            <person name="Nguyen L."/>
            <person name="Osuji N."/>
            <person name="Pu L.-L."/>
            <person name="Puazo M."/>
            <person name="Skinner E."/>
            <person name="Qu C."/>
            <person name="Quiroz J."/>
            <person name="Raj R."/>
            <person name="Weissenberger G."/>
            <person name="Xin Y."/>
            <person name="Zou X."/>
            <person name="Han Y."/>
            <person name="Worley K."/>
            <person name="Muzny D."/>
            <person name="Gibbs R."/>
        </authorList>
    </citation>
    <scope>NUCLEOTIDE SEQUENCE</scope>
    <source>
        <strain evidence="3">HAZT.00-mixed</strain>
        <tissue evidence="3">Whole organism</tissue>
    </source>
</reference>
<feature type="region of interest" description="Disordered" evidence="2">
    <location>
        <begin position="694"/>
        <end position="760"/>
    </location>
</feature>
<feature type="compositionally biased region" description="Low complexity" evidence="2">
    <location>
        <begin position="54"/>
        <end position="65"/>
    </location>
</feature>
<feature type="compositionally biased region" description="Polar residues" evidence="2">
    <location>
        <begin position="343"/>
        <end position="394"/>
    </location>
</feature>
<sequence length="1204" mass="123556">MDNFTGLFGDADLGDLDLGVDSFGGPPGPTPVSVSDLDLANYSQPSYTNIGSNPEQQQAPSQQPQKAGHLSCQSQPQPQQLQPQGGGIPGGQPSFGVPPQGYQYGSSGGGAPQQAPMGQFSMGGQYRPPYHSQDMYGQSAMPSWGGNSDPFSGPPSQPGYPMPGSQPGGRQMGGYQGGPMQGMPNSLPPGPPQQQSAQPGSIGQNYPGHGMPQGYQGQPSPYATGPRPSYPSYDPQRGLAPGGSMMFPGGPHGGSLGGPVGPHPGGPLGPSGSHGPGNPPQQYVVRPATQQPQQYANFPQPSASQMMASHGSPADMSRQYSTQHPQAPSHQIPNGSPAYRPSYTPSATQMSPHSQMSPHPQMSPRSMSSPHPTSSPVPNQSTSGAAGQANSATTSSGGVGSSLQHLENMVKPSMGAPPSSAPTSQSGLQSSMYSGPSGIPSPISNRGAPMSPGVSRPVGPSMSPVMSPRPPMSPQQWGTQARPPQNYNMQPGYHSSMTARGPAPNIAQLQENMHPESIGSATSGKLSIPANVPQSTSAMPAVDSGLSGVTNVAAATAPSSIPNPLGVVQQQQPGVHVPPNTMPGNTAPGAMPIGGAAAPNGMMSHRPPGSLAPCGPYPQQFRMNGPHQYRPGSPLNSMPHHQGMAPRQPSMLPNMSQSMMPQPHHPSNSSAQAMSVAPNVSAHQINSMAPSQISTAHLPRSPQPVSSASQHFSMGGMTDLPSPHSSHTNHAMSRPATVSSPAMSQQLSASAGSSSGLMSQANLQGSGMMCSSPLQLQPCGSPQMMQQDSYLQSGSPSTNTGSSPLPNNSGADATRLSPMGTGMSSGCPTQVPSSGNTEQHPDSSPHHLRPNSQGPMIQNLDGMSGGPLSMGGSNQRSFSQHGNMGFGNTSSMGPAHMRPNSSLGMHGSSGAPRAPSPCGPNGSPGMSMGGASPMMPSSGPGLAGPPLHDPIMMQQRSAGPTPTPGRPEIPSPLRAPGSQMPIGTPDDADMVGSGSSPSTQPCGGSGGGQLGTASPMLHGSPQMNQGSPVPLRPQDLNQPMGGVTPLGTNGPGPMNMGGSNGQMLPGPPAISLHAPIIGPGGMMSSIPSAGPLGPGMRPVGPNMMGPRGPSGPVMMPLMPGQPPPNLQFELQQCQQQLQQLYKMPQNLQTQQQINDIQQRINQLQQQQQQFMQSQAMFVVSTKDLRLERQPSMAAVHPRTLMYTR</sequence>
<feature type="region of interest" description="Disordered" evidence="2">
    <location>
        <begin position="773"/>
        <end position="1043"/>
    </location>
</feature>
<gene>
    <name evidence="3" type="ORF">HAZT_HAZT003899</name>
</gene>
<feature type="compositionally biased region" description="Low complexity" evidence="2">
    <location>
        <begin position="430"/>
        <end position="466"/>
    </location>
</feature>
<feature type="compositionally biased region" description="Low complexity" evidence="2">
    <location>
        <begin position="793"/>
        <end position="810"/>
    </location>
</feature>
<feature type="compositionally biased region" description="Polar residues" evidence="2">
    <location>
        <begin position="288"/>
        <end position="307"/>
    </location>
</feature>
<feature type="compositionally biased region" description="Pro residues" evidence="2">
    <location>
        <begin position="961"/>
        <end position="970"/>
    </location>
</feature>
<feature type="compositionally biased region" description="Low complexity" evidence="2">
    <location>
        <begin position="193"/>
        <end position="204"/>
    </location>
</feature>
<feature type="compositionally biased region" description="Polar residues" evidence="2">
    <location>
        <begin position="41"/>
        <end position="53"/>
    </location>
</feature>
<feature type="compositionally biased region" description="Polar residues" evidence="2">
    <location>
        <begin position="773"/>
        <end position="792"/>
    </location>
</feature>
<feature type="compositionally biased region" description="Low complexity" evidence="2">
    <location>
        <begin position="992"/>
        <end position="1002"/>
    </location>
</feature>
<dbReference type="Proteomes" id="UP000711488">
    <property type="component" value="Unassembled WGS sequence"/>
</dbReference>
<feature type="compositionally biased region" description="Low complexity" evidence="2">
    <location>
        <begin position="73"/>
        <end position="83"/>
    </location>
</feature>
<feature type="compositionally biased region" description="Polar residues" evidence="2">
    <location>
        <begin position="318"/>
        <end position="334"/>
    </location>
</feature>
<feature type="compositionally biased region" description="Polar residues" evidence="2">
    <location>
        <begin position="651"/>
        <end position="673"/>
    </location>
</feature>
<feature type="compositionally biased region" description="Polar residues" evidence="2">
    <location>
        <begin position="822"/>
        <end position="838"/>
    </location>
</feature>
<dbReference type="AlphaFoldDB" id="A0A6A0HE13"/>
<feature type="compositionally biased region" description="Gly residues" evidence="2">
    <location>
        <begin position="166"/>
        <end position="180"/>
    </location>
</feature>
<evidence type="ECO:0000256" key="1">
    <source>
        <dbReference type="SAM" id="Coils"/>
    </source>
</evidence>
<accession>A0A6A0HE13</accession>